<dbReference type="Gene3D" id="3.40.50.150">
    <property type="entry name" value="Vaccinia Virus protein VP39"/>
    <property type="match status" value="1"/>
</dbReference>
<sequence>MDMSTGTPEQNQQSAATISLGDISVKQNSLLALQEQHYKITPLQAEFFKAQTGITDDEELKQHIFEVQEAAYKVAPYPCIVGFVFLHWQLLEVPGYQKILKIGRTRPDAIFLDIGCFLGTDIRKVVADGFPANRVIGSDLHPEFGGLGHKLFRTTPETFPGHFIPGDATDSAMLSVVPVFETTPDSPEPDLSSLQSLNPLHGRVSTIHASNFFHLFSEAKQVQLARAFAGLLSPKAGSVICGGSFGLPEKGVKKDGALGSEFDMFCHSPQSWTELWDGVVFQKGLVKVDVNLKEEEVGGFKFWYLRWCVERL</sequence>
<dbReference type="SUPFAM" id="SSF53335">
    <property type="entry name" value="S-adenosyl-L-methionine-dependent methyltransferases"/>
    <property type="match status" value="1"/>
</dbReference>
<evidence type="ECO:0000256" key="2">
    <source>
        <dbReference type="ARBA" id="ARBA00022679"/>
    </source>
</evidence>
<reference evidence="6" key="2">
    <citation type="submission" date="2015-01" db="EMBL/GenBank/DDBJ databases">
        <title>Evolutionary Origins and Diversification of the Mycorrhizal Mutualists.</title>
        <authorList>
            <consortium name="DOE Joint Genome Institute"/>
            <consortium name="Mycorrhizal Genomics Consortium"/>
            <person name="Kohler A."/>
            <person name="Kuo A."/>
            <person name="Nagy L.G."/>
            <person name="Floudas D."/>
            <person name="Copeland A."/>
            <person name="Barry K.W."/>
            <person name="Cichocki N."/>
            <person name="Veneault-Fourrey C."/>
            <person name="LaButti K."/>
            <person name="Lindquist E.A."/>
            <person name="Lipzen A."/>
            <person name="Lundell T."/>
            <person name="Morin E."/>
            <person name="Murat C."/>
            <person name="Riley R."/>
            <person name="Ohm R."/>
            <person name="Sun H."/>
            <person name="Tunlid A."/>
            <person name="Henrissat B."/>
            <person name="Grigoriev I.V."/>
            <person name="Hibbett D.S."/>
            <person name="Martin F."/>
        </authorList>
    </citation>
    <scope>NUCLEOTIDE SEQUENCE [LARGE SCALE GENOMIC DNA]</scope>
    <source>
        <strain evidence="6">ATCC 200175</strain>
    </source>
</reference>
<evidence type="ECO:0000256" key="3">
    <source>
        <dbReference type="ARBA" id="ARBA00022691"/>
    </source>
</evidence>
<keyword evidence="6" id="KW-1185">Reference proteome</keyword>
<dbReference type="EMBL" id="KN819361">
    <property type="protein sequence ID" value="KIJ12661.1"/>
    <property type="molecule type" value="Genomic_DNA"/>
</dbReference>
<evidence type="ECO:0000313" key="5">
    <source>
        <dbReference type="EMBL" id="KIJ12661.1"/>
    </source>
</evidence>
<comment type="similarity">
    <text evidence="4">Belongs to the class I-like SAM-binding methyltransferase superfamily.</text>
</comment>
<protein>
    <recommendedName>
        <fullName evidence="7">Methyltransferase domain-containing protein</fullName>
    </recommendedName>
</protein>
<reference evidence="5 6" key="1">
    <citation type="submission" date="2014-06" db="EMBL/GenBank/DDBJ databases">
        <authorList>
            <consortium name="DOE Joint Genome Institute"/>
            <person name="Kuo A."/>
            <person name="Kohler A."/>
            <person name="Nagy L.G."/>
            <person name="Floudas D."/>
            <person name="Copeland A."/>
            <person name="Barry K.W."/>
            <person name="Cichocki N."/>
            <person name="Veneault-Fourrey C."/>
            <person name="LaButti K."/>
            <person name="Lindquist E.A."/>
            <person name="Lipzen A."/>
            <person name="Lundell T."/>
            <person name="Morin E."/>
            <person name="Murat C."/>
            <person name="Sun H."/>
            <person name="Tunlid A."/>
            <person name="Henrissat B."/>
            <person name="Grigoriev I.V."/>
            <person name="Hibbett D.S."/>
            <person name="Martin F."/>
            <person name="Nordberg H.P."/>
            <person name="Cantor M.N."/>
            <person name="Hua S.X."/>
        </authorList>
    </citation>
    <scope>NUCLEOTIDE SEQUENCE [LARGE SCALE GENOMIC DNA]</scope>
    <source>
        <strain evidence="5 6">ATCC 200175</strain>
    </source>
</reference>
<evidence type="ECO:0008006" key="7">
    <source>
        <dbReference type="Google" id="ProtNLM"/>
    </source>
</evidence>
<evidence type="ECO:0000256" key="1">
    <source>
        <dbReference type="ARBA" id="ARBA00005179"/>
    </source>
</evidence>
<dbReference type="InterPro" id="IPR029063">
    <property type="entry name" value="SAM-dependent_MTases_sf"/>
</dbReference>
<dbReference type="OrthoDB" id="2094832at2759"/>
<evidence type="ECO:0000313" key="6">
    <source>
        <dbReference type="Proteomes" id="UP000053647"/>
    </source>
</evidence>
<keyword evidence="3" id="KW-0949">S-adenosyl-L-methionine</keyword>
<dbReference type="HOGENOM" id="CLU_051542_1_1_1"/>
<dbReference type="PANTHER" id="PTHR35897:SF1">
    <property type="entry name" value="METHYLTRANSFERASE AUSD"/>
    <property type="match status" value="1"/>
</dbReference>
<evidence type="ECO:0000256" key="4">
    <source>
        <dbReference type="ARBA" id="ARBA00038314"/>
    </source>
</evidence>
<keyword evidence="2" id="KW-0808">Transferase</keyword>
<dbReference type="GO" id="GO:0016740">
    <property type="term" value="F:transferase activity"/>
    <property type="evidence" value="ECO:0007669"/>
    <property type="project" value="UniProtKB-KW"/>
</dbReference>
<dbReference type="PANTHER" id="PTHR35897">
    <property type="entry name" value="METHYLTRANSFERASE AUSD"/>
    <property type="match status" value="1"/>
</dbReference>
<dbReference type="Proteomes" id="UP000053647">
    <property type="component" value="Unassembled WGS sequence"/>
</dbReference>
<dbReference type="AlphaFoldDB" id="A0A0C9TZI4"/>
<comment type="pathway">
    <text evidence="1">Secondary metabolite biosynthesis.</text>
</comment>
<accession>A0A0C9TZI4</accession>
<gene>
    <name evidence="5" type="ORF">PAXINDRAFT_136896</name>
</gene>
<dbReference type="InterPro" id="IPR051654">
    <property type="entry name" value="Meroterpenoid_MTases"/>
</dbReference>
<name>A0A0C9TZI4_PAXIN</name>
<proteinExistence type="inferred from homology"/>
<organism evidence="5 6">
    <name type="scientific">Paxillus involutus ATCC 200175</name>
    <dbReference type="NCBI Taxonomy" id="664439"/>
    <lineage>
        <taxon>Eukaryota</taxon>
        <taxon>Fungi</taxon>
        <taxon>Dikarya</taxon>
        <taxon>Basidiomycota</taxon>
        <taxon>Agaricomycotina</taxon>
        <taxon>Agaricomycetes</taxon>
        <taxon>Agaricomycetidae</taxon>
        <taxon>Boletales</taxon>
        <taxon>Paxilineae</taxon>
        <taxon>Paxillaceae</taxon>
        <taxon>Paxillus</taxon>
    </lineage>
</organism>